<dbReference type="Proteomes" id="UP001331691">
    <property type="component" value="Unassembled WGS sequence"/>
</dbReference>
<proteinExistence type="predicted"/>
<name>A0AB35XD55_9ENTR</name>
<feature type="domain" description="DUF5983" evidence="1">
    <location>
        <begin position="10"/>
        <end position="100"/>
    </location>
</feature>
<evidence type="ECO:0000313" key="2">
    <source>
        <dbReference type="EMBL" id="MEE9657573.1"/>
    </source>
</evidence>
<dbReference type="InterPro" id="IPR046025">
    <property type="entry name" value="DUF5983"/>
</dbReference>
<dbReference type="AlphaFoldDB" id="A0AB35XD55"/>
<reference evidence="2 3" key="1">
    <citation type="submission" date="2023-10" db="EMBL/GenBank/DDBJ databases">
        <title>Wastewater isolates of ESBL- and carbapenemase-producing Gram-negative bacteria from New Zealand.</title>
        <authorList>
            <person name="Straub C."/>
            <person name="Weaver L."/>
            <person name="Cornelius A."/>
            <person name="Mcgill E."/>
            <person name="Dyet K."/>
            <person name="White L."/>
            <person name="Pattis I."/>
        </authorList>
    </citation>
    <scope>NUCLEOTIDE SEQUENCE [LARGE SCALE GENOMIC DNA]</scope>
    <source>
        <strain evidence="2 3">ESBL09</strain>
    </source>
</reference>
<dbReference type="RefSeq" id="WP_063160580.1">
    <property type="nucleotide sequence ID" value="NZ_JAZKKV010000004.1"/>
</dbReference>
<sequence>MEVVSIKTAIISTAHVREEDMRLIEEKCRNVNYGWWIHDTDGGAILRVDATQGSGLDDLKSDGLTDFGHANLKAIYDAGYGYIHLDMDAPVIEELPSEEW</sequence>
<protein>
    <recommendedName>
        <fullName evidence="1">DUF5983 domain-containing protein</fullName>
    </recommendedName>
</protein>
<organism evidence="2 3">
    <name type="scientific">Kluyvera ascorbata</name>
    <dbReference type="NCBI Taxonomy" id="51288"/>
    <lineage>
        <taxon>Bacteria</taxon>
        <taxon>Pseudomonadati</taxon>
        <taxon>Pseudomonadota</taxon>
        <taxon>Gammaproteobacteria</taxon>
        <taxon>Enterobacterales</taxon>
        <taxon>Enterobacteriaceae</taxon>
        <taxon>Kluyvera</taxon>
    </lineage>
</organism>
<dbReference type="Pfam" id="PF19419">
    <property type="entry name" value="DUF5983"/>
    <property type="match status" value="1"/>
</dbReference>
<evidence type="ECO:0000259" key="1">
    <source>
        <dbReference type="Pfam" id="PF19419"/>
    </source>
</evidence>
<keyword evidence="3" id="KW-1185">Reference proteome</keyword>
<dbReference type="EMBL" id="JAZKKV010000004">
    <property type="protein sequence ID" value="MEE9657573.1"/>
    <property type="molecule type" value="Genomic_DNA"/>
</dbReference>
<evidence type="ECO:0000313" key="3">
    <source>
        <dbReference type="Proteomes" id="UP001331691"/>
    </source>
</evidence>
<gene>
    <name evidence="2" type="ORF">V4836_26325</name>
</gene>
<accession>A0AB35XD55</accession>
<comment type="caution">
    <text evidence="2">The sequence shown here is derived from an EMBL/GenBank/DDBJ whole genome shotgun (WGS) entry which is preliminary data.</text>
</comment>